<feature type="domain" description="Protein kinase" evidence="3">
    <location>
        <begin position="68"/>
        <end position="325"/>
    </location>
</feature>
<feature type="chain" id="PRO_5035885687" description="Protein kinase domain-containing protein" evidence="2">
    <location>
        <begin position="19"/>
        <end position="680"/>
    </location>
</feature>
<dbReference type="Gene3D" id="1.10.510.10">
    <property type="entry name" value="Transferase(Phosphotransferase) domain 1"/>
    <property type="match status" value="1"/>
</dbReference>
<keyword evidence="2" id="KW-0732">Signal</keyword>
<keyword evidence="1" id="KW-1133">Transmembrane helix</keyword>
<dbReference type="PROSITE" id="PS00108">
    <property type="entry name" value="PROTEIN_KINASE_ST"/>
    <property type="match status" value="1"/>
</dbReference>
<evidence type="ECO:0000256" key="2">
    <source>
        <dbReference type="SAM" id="SignalP"/>
    </source>
</evidence>
<reference evidence="4" key="1">
    <citation type="submission" date="2020-06" db="EMBL/GenBank/DDBJ databases">
        <title>WGS assembly of Ceratodon purpureus strain R40.</title>
        <authorList>
            <person name="Carey S.B."/>
            <person name="Jenkins J."/>
            <person name="Shu S."/>
            <person name="Lovell J.T."/>
            <person name="Sreedasyam A."/>
            <person name="Maumus F."/>
            <person name="Tiley G.P."/>
            <person name="Fernandez-Pozo N."/>
            <person name="Barry K."/>
            <person name="Chen C."/>
            <person name="Wang M."/>
            <person name="Lipzen A."/>
            <person name="Daum C."/>
            <person name="Saski C.A."/>
            <person name="Payton A.C."/>
            <person name="Mcbreen J.C."/>
            <person name="Conrad R.E."/>
            <person name="Kollar L.M."/>
            <person name="Olsson S."/>
            <person name="Huttunen S."/>
            <person name="Landis J.B."/>
            <person name="Wickett N.J."/>
            <person name="Johnson M.G."/>
            <person name="Rensing S.A."/>
            <person name="Grimwood J."/>
            <person name="Schmutz J."/>
            <person name="Mcdaniel S.F."/>
        </authorList>
    </citation>
    <scope>NUCLEOTIDE SEQUENCE</scope>
    <source>
        <strain evidence="4">R40</strain>
    </source>
</reference>
<organism evidence="4 5">
    <name type="scientific">Ceratodon purpureus</name>
    <name type="common">Fire moss</name>
    <name type="synonym">Dicranum purpureum</name>
    <dbReference type="NCBI Taxonomy" id="3225"/>
    <lineage>
        <taxon>Eukaryota</taxon>
        <taxon>Viridiplantae</taxon>
        <taxon>Streptophyta</taxon>
        <taxon>Embryophyta</taxon>
        <taxon>Bryophyta</taxon>
        <taxon>Bryophytina</taxon>
        <taxon>Bryopsida</taxon>
        <taxon>Dicranidae</taxon>
        <taxon>Pseudoditrichales</taxon>
        <taxon>Ditrichaceae</taxon>
        <taxon>Ceratodon</taxon>
    </lineage>
</organism>
<dbReference type="PROSITE" id="PS50011">
    <property type="entry name" value="PROTEIN_KINASE_DOM"/>
    <property type="match status" value="1"/>
</dbReference>
<name>A0A8T0I3V4_CERPU</name>
<keyword evidence="1" id="KW-0812">Transmembrane</keyword>
<comment type="caution">
    <text evidence="4">The sequence shown here is derived from an EMBL/GenBank/DDBJ whole genome shotgun (WGS) entry which is preliminary data.</text>
</comment>
<accession>A0A8T0I3V4</accession>
<dbReference type="EMBL" id="CM026425">
    <property type="protein sequence ID" value="KAG0577615.1"/>
    <property type="molecule type" value="Genomic_DNA"/>
</dbReference>
<dbReference type="SUPFAM" id="SSF56112">
    <property type="entry name" value="Protein kinase-like (PK-like)"/>
    <property type="match status" value="1"/>
</dbReference>
<evidence type="ECO:0000259" key="3">
    <source>
        <dbReference type="PROSITE" id="PS50011"/>
    </source>
</evidence>
<dbReference type="GO" id="GO:0004674">
    <property type="term" value="F:protein serine/threonine kinase activity"/>
    <property type="evidence" value="ECO:0007669"/>
    <property type="project" value="TreeGrafter"/>
</dbReference>
<feature type="transmembrane region" description="Helical" evidence="1">
    <location>
        <begin position="644"/>
        <end position="665"/>
    </location>
</feature>
<keyword evidence="5" id="KW-1185">Reference proteome</keyword>
<dbReference type="GO" id="GO:0005524">
    <property type="term" value="F:ATP binding"/>
    <property type="evidence" value="ECO:0007669"/>
    <property type="project" value="InterPro"/>
</dbReference>
<feature type="signal peptide" evidence="2">
    <location>
        <begin position="1"/>
        <end position="18"/>
    </location>
</feature>
<evidence type="ECO:0000313" key="5">
    <source>
        <dbReference type="Proteomes" id="UP000822688"/>
    </source>
</evidence>
<dbReference type="InterPro" id="IPR008271">
    <property type="entry name" value="Ser/Thr_kinase_AS"/>
</dbReference>
<dbReference type="AlphaFoldDB" id="A0A8T0I3V4"/>
<gene>
    <name evidence="4" type="ORF">KC19_5G168000</name>
</gene>
<dbReference type="Pfam" id="PF00069">
    <property type="entry name" value="Pkinase"/>
    <property type="match status" value="1"/>
</dbReference>
<evidence type="ECO:0000313" key="4">
    <source>
        <dbReference type="EMBL" id="KAG0577615.1"/>
    </source>
</evidence>
<protein>
    <recommendedName>
        <fullName evidence="3">Protein kinase domain-containing protein</fullName>
    </recommendedName>
</protein>
<dbReference type="InterPro" id="IPR000719">
    <property type="entry name" value="Prot_kinase_dom"/>
</dbReference>
<dbReference type="Proteomes" id="UP000822688">
    <property type="component" value="Chromosome 5"/>
</dbReference>
<dbReference type="InterPro" id="IPR051681">
    <property type="entry name" value="Ser/Thr_Kinases-Pseudokinases"/>
</dbReference>
<dbReference type="PANTHER" id="PTHR44329:SF260">
    <property type="entry name" value="PROTEIN KINASE DOMAIN-CONTAINING PROTEIN"/>
    <property type="match status" value="1"/>
</dbReference>
<dbReference type="InterPro" id="IPR011009">
    <property type="entry name" value="Kinase-like_dom_sf"/>
</dbReference>
<dbReference type="SMART" id="SM00220">
    <property type="entry name" value="S_TKc"/>
    <property type="match status" value="1"/>
</dbReference>
<dbReference type="PANTHER" id="PTHR44329">
    <property type="entry name" value="SERINE/THREONINE-PROTEIN KINASE TNNI3K-RELATED"/>
    <property type="match status" value="1"/>
</dbReference>
<evidence type="ECO:0000256" key="1">
    <source>
        <dbReference type="SAM" id="Phobius"/>
    </source>
</evidence>
<sequence length="680" mass="77714">MLSQSVLAISFLLWGLLSRSLVVPATMSATEESSLWTEVRPSNRHESVSEVRERVIQEGLKIFDRAEFIIGRKIGEGGQGAIFEVSFQSNFYSNPRLLVVKKFRPLKGISQGHFPPQILTHTWHHICRPCGVFFDIDDSLCIVMQRFSTDLRTLIDSRHDGECAPFPEDIALIIITRLALGLKVLHEHGIYHRDIKAANILVQKIPEVLIADFENSDNVVGTGFWRAPEILQTLDQFPKDRAPLSDKQLQAADVYSFGMTCYEILTGKSPFDGHRWSDYNLVLSGGRPELPDHVPEPLKNLIRTCWHQNPDSRPSFIVIVIHLKQFDSVAFEIEAWQDAMKSQGEADAKWQDASPEECLVELKQALITPEELRTGGLNILPATAKLQRMIAEFISYCEEFVSKFGWDSYDRHPSLPFVESVERRRLVMLMQHQLQRTNGGILAFADELRNHLDRVVESGRIVKPSDPDFQTSLFSQLWRLMFFFRLLTTRSKLHDAAESKLSISEFTHVDKFATVKAFINNLLDAGVSRTTTASAVAGIYDQLNELKCASYGEEIKFLVKWYSMTILHPYYDIVAEFLDAVLCSRVFYETILLYLGYKMSAVLGLSDLLFGYTRYSVSGFHEVLLKYLELRVDYASSPFFRCYIFWKFFGWKGLLCVLICIIFLVRANKGASRADRNRNQ</sequence>
<keyword evidence="1" id="KW-0472">Membrane</keyword>
<proteinExistence type="predicted"/>